<dbReference type="AlphaFoldDB" id="A0A9P6EDU3"/>
<comment type="caution">
    <text evidence="2">The sequence shown here is derived from an EMBL/GenBank/DDBJ whole genome shotgun (WGS) entry which is preliminary data.</text>
</comment>
<organism evidence="2 3">
    <name type="scientific">Crepidotus variabilis</name>
    <dbReference type="NCBI Taxonomy" id="179855"/>
    <lineage>
        <taxon>Eukaryota</taxon>
        <taxon>Fungi</taxon>
        <taxon>Dikarya</taxon>
        <taxon>Basidiomycota</taxon>
        <taxon>Agaricomycotina</taxon>
        <taxon>Agaricomycetes</taxon>
        <taxon>Agaricomycetidae</taxon>
        <taxon>Agaricales</taxon>
        <taxon>Agaricineae</taxon>
        <taxon>Crepidotaceae</taxon>
        <taxon>Crepidotus</taxon>
    </lineage>
</organism>
<dbReference type="EMBL" id="MU157859">
    <property type="protein sequence ID" value="KAF9527618.1"/>
    <property type="molecule type" value="Genomic_DNA"/>
</dbReference>
<proteinExistence type="predicted"/>
<dbReference type="Proteomes" id="UP000807306">
    <property type="component" value="Unassembled WGS sequence"/>
</dbReference>
<gene>
    <name evidence="2" type="ORF">CPB83DRAFT_855724</name>
</gene>
<keyword evidence="1" id="KW-0812">Transmembrane</keyword>
<keyword evidence="1" id="KW-1133">Transmembrane helix</keyword>
<protein>
    <submittedName>
        <fullName evidence="2">Uncharacterized protein</fullName>
    </submittedName>
</protein>
<sequence length="102" mass="11800">MALNIQKGGGLQLSIFEHRVLFSNHFSNPNPKYTCTCPCQRKLPTNISSSLPRTLYYVGSRYPHVPPFFSSQQFMIPVLYIFFSSYFVLLKFLNSLRLSPLF</sequence>
<reference evidence="2" key="1">
    <citation type="submission" date="2020-11" db="EMBL/GenBank/DDBJ databases">
        <authorList>
            <consortium name="DOE Joint Genome Institute"/>
            <person name="Ahrendt S."/>
            <person name="Riley R."/>
            <person name="Andreopoulos W."/>
            <person name="Labutti K."/>
            <person name="Pangilinan J."/>
            <person name="Ruiz-Duenas F.J."/>
            <person name="Barrasa J.M."/>
            <person name="Sanchez-Garcia M."/>
            <person name="Camarero S."/>
            <person name="Miyauchi S."/>
            <person name="Serrano A."/>
            <person name="Linde D."/>
            <person name="Babiker R."/>
            <person name="Drula E."/>
            <person name="Ayuso-Fernandez I."/>
            <person name="Pacheco R."/>
            <person name="Padilla G."/>
            <person name="Ferreira P."/>
            <person name="Barriuso J."/>
            <person name="Kellner H."/>
            <person name="Castanera R."/>
            <person name="Alfaro M."/>
            <person name="Ramirez L."/>
            <person name="Pisabarro A.G."/>
            <person name="Kuo A."/>
            <person name="Tritt A."/>
            <person name="Lipzen A."/>
            <person name="He G."/>
            <person name="Yan M."/>
            <person name="Ng V."/>
            <person name="Cullen D."/>
            <person name="Martin F."/>
            <person name="Rosso M.-N."/>
            <person name="Henrissat B."/>
            <person name="Hibbett D."/>
            <person name="Martinez A.T."/>
            <person name="Grigoriev I.V."/>
        </authorList>
    </citation>
    <scope>NUCLEOTIDE SEQUENCE</scope>
    <source>
        <strain evidence="2">CBS 506.95</strain>
    </source>
</reference>
<accession>A0A9P6EDU3</accession>
<evidence type="ECO:0000313" key="3">
    <source>
        <dbReference type="Proteomes" id="UP000807306"/>
    </source>
</evidence>
<evidence type="ECO:0000313" key="2">
    <source>
        <dbReference type="EMBL" id="KAF9527618.1"/>
    </source>
</evidence>
<name>A0A9P6EDU3_9AGAR</name>
<evidence type="ECO:0000256" key="1">
    <source>
        <dbReference type="SAM" id="Phobius"/>
    </source>
</evidence>
<feature type="transmembrane region" description="Helical" evidence="1">
    <location>
        <begin position="74"/>
        <end position="93"/>
    </location>
</feature>
<keyword evidence="3" id="KW-1185">Reference proteome</keyword>
<keyword evidence="1" id="KW-0472">Membrane</keyword>